<sequence>MAVSALRRIGGDRVELRGLRIGALLNTSSGSCDVQAEEDVEAILRSEGLSPVRLWCGAGAEVDQAVADAKAHDLDLLIVLGGDGTIRAAAEACGASGPLLAPLPGGTMNMLPKALYGDRNWREALKATLAEPQVQPVHGADANGRRFFIAAILGGPSRMAEAREAMREHDLAGAVEKGVAALRQALSTDLRYRFGNRADVAESVVVLCPLTSRQLSDDEDVLEAAAFKVEGPGDALRLAWNATFRDWRADPTVERAKLRTADIESDQPIPALLDGETFELDRHVRIELAPEAFHALRPADEAA</sequence>
<dbReference type="EC" id="2.7.1.-" evidence="2"/>
<dbReference type="SUPFAM" id="SSF111331">
    <property type="entry name" value="NAD kinase/diacylglycerol kinase-like"/>
    <property type="match status" value="1"/>
</dbReference>
<dbReference type="EMBL" id="JBHUEY010000006">
    <property type="protein sequence ID" value="MFD1785440.1"/>
    <property type="molecule type" value="Genomic_DNA"/>
</dbReference>
<gene>
    <name evidence="2" type="ORF">ACFSC0_18720</name>
</gene>
<evidence type="ECO:0000259" key="1">
    <source>
        <dbReference type="PROSITE" id="PS50146"/>
    </source>
</evidence>
<proteinExistence type="predicted"/>
<evidence type="ECO:0000313" key="3">
    <source>
        <dbReference type="Proteomes" id="UP001597237"/>
    </source>
</evidence>
<keyword evidence="2" id="KW-0418">Kinase</keyword>
<dbReference type="Gene3D" id="3.40.50.10330">
    <property type="entry name" value="Probable inorganic polyphosphate/atp-NAD kinase, domain 1"/>
    <property type="match status" value="1"/>
</dbReference>
<name>A0ABW4N840_9CAUL</name>
<keyword evidence="3" id="KW-1185">Reference proteome</keyword>
<dbReference type="RefSeq" id="WP_377281502.1">
    <property type="nucleotide sequence ID" value="NZ_JBHRSI010000004.1"/>
</dbReference>
<reference evidence="3" key="1">
    <citation type="journal article" date="2019" name="Int. J. Syst. Evol. Microbiol.">
        <title>The Global Catalogue of Microorganisms (GCM) 10K type strain sequencing project: providing services to taxonomists for standard genome sequencing and annotation.</title>
        <authorList>
            <consortium name="The Broad Institute Genomics Platform"/>
            <consortium name="The Broad Institute Genome Sequencing Center for Infectious Disease"/>
            <person name="Wu L."/>
            <person name="Ma J."/>
        </authorList>
    </citation>
    <scope>NUCLEOTIDE SEQUENCE [LARGE SCALE GENOMIC DNA]</scope>
    <source>
        <strain evidence="3">DFY28</strain>
    </source>
</reference>
<dbReference type="Pfam" id="PF00781">
    <property type="entry name" value="DAGK_cat"/>
    <property type="match status" value="1"/>
</dbReference>
<dbReference type="PROSITE" id="PS50146">
    <property type="entry name" value="DAGK"/>
    <property type="match status" value="1"/>
</dbReference>
<keyword evidence="2" id="KW-0808">Transferase</keyword>
<organism evidence="2 3">
    <name type="scientific">Phenylobacterium terrae</name>
    <dbReference type="NCBI Taxonomy" id="2665495"/>
    <lineage>
        <taxon>Bacteria</taxon>
        <taxon>Pseudomonadati</taxon>
        <taxon>Pseudomonadota</taxon>
        <taxon>Alphaproteobacteria</taxon>
        <taxon>Caulobacterales</taxon>
        <taxon>Caulobacteraceae</taxon>
        <taxon>Phenylobacterium</taxon>
    </lineage>
</organism>
<dbReference type="InterPro" id="IPR001206">
    <property type="entry name" value="Diacylglycerol_kinase_cat_dom"/>
</dbReference>
<feature type="domain" description="DAGKc" evidence="1">
    <location>
        <begin position="62"/>
        <end position="146"/>
    </location>
</feature>
<dbReference type="InterPro" id="IPR016064">
    <property type="entry name" value="NAD/diacylglycerol_kinase_sf"/>
</dbReference>
<dbReference type="GO" id="GO:0016301">
    <property type="term" value="F:kinase activity"/>
    <property type="evidence" value="ECO:0007669"/>
    <property type="project" value="UniProtKB-KW"/>
</dbReference>
<comment type="caution">
    <text evidence="2">The sequence shown here is derived from an EMBL/GenBank/DDBJ whole genome shotgun (WGS) entry which is preliminary data.</text>
</comment>
<evidence type="ECO:0000313" key="2">
    <source>
        <dbReference type="EMBL" id="MFD1785440.1"/>
    </source>
</evidence>
<dbReference type="InterPro" id="IPR017438">
    <property type="entry name" value="ATP-NAD_kinase_N"/>
</dbReference>
<accession>A0ABW4N840</accession>
<dbReference type="Gene3D" id="2.60.200.40">
    <property type="match status" value="1"/>
</dbReference>
<protein>
    <submittedName>
        <fullName evidence="2">Diacylglycerol/lipid kinase family protein</fullName>
        <ecNumber evidence="2">2.7.1.-</ecNumber>
    </submittedName>
</protein>
<dbReference type="Proteomes" id="UP001597237">
    <property type="component" value="Unassembled WGS sequence"/>
</dbReference>
<dbReference type="PROSITE" id="PS51257">
    <property type="entry name" value="PROKAR_LIPOPROTEIN"/>
    <property type="match status" value="1"/>
</dbReference>